<protein>
    <submittedName>
        <fullName evidence="9">Cytochrome c biogenesis protein CcsA</fullName>
    </submittedName>
</protein>
<dbReference type="GO" id="GO:0005886">
    <property type="term" value="C:plasma membrane"/>
    <property type="evidence" value="ECO:0007669"/>
    <property type="project" value="TreeGrafter"/>
</dbReference>
<dbReference type="InterPro" id="IPR002541">
    <property type="entry name" value="Cyt_c_assembly"/>
</dbReference>
<keyword evidence="4 6" id="KW-1133">Transmembrane helix</keyword>
<evidence type="ECO:0000256" key="6">
    <source>
        <dbReference type="SAM" id="Phobius"/>
    </source>
</evidence>
<evidence type="ECO:0000313" key="9">
    <source>
        <dbReference type="EMBL" id="QDU72092.1"/>
    </source>
</evidence>
<dbReference type="AlphaFoldDB" id="A0A518BYN9"/>
<accession>A0A518BYN9</accession>
<dbReference type="GO" id="GO:0020037">
    <property type="term" value="F:heme binding"/>
    <property type="evidence" value="ECO:0007669"/>
    <property type="project" value="InterPro"/>
</dbReference>
<dbReference type="OrthoDB" id="9814290at2"/>
<evidence type="ECO:0000256" key="5">
    <source>
        <dbReference type="ARBA" id="ARBA00023136"/>
    </source>
</evidence>
<feature type="transmembrane region" description="Helical" evidence="6">
    <location>
        <begin position="393"/>
        <end position="412"/>
    </location>
</feature>
<evidence type="ECO:0000256" key="3">
    <source>
        <dbReference type="ARBA" id="ARBA00022748"/>
    </source>
</evidence>
<dbReference type="KEGG" id="mcad:Pan265_19540"/>
<reference evidence="9 10" key="1">
    <citation type="submission" date="2019-02" db="EMBL/GenBank/DDBJ databases">
        <title>Deep-cultivation of Planctomycetes and their phenomic and genomic characterization uncovers novel biology.</title>
        <authorList>
            <person name="Wiegand S."/>
            <person name="Jogler M."/>
            <person name="Boedeker C."/>
            <person name="Pinto D."/>
            <person name="Vollmers J."/>
            <person name="Rivas-Marin E."/>
            <person name="Kohn T."/>
            <person name="Peeters S.H."/>
            <person name="Heuer A."/>
            <person name="Rast P."/>
            <person name="Oberbeckmann S."/>
            <person name="Bunk B."/>
            <person name="Jeske O."/>
            <person name="Meyerdierks A."/>
            <person name="Storesund J.E."/>
            <person name="Kallscheuer N."/>
            <person name="Luecker S."/>
            <person name="Lage O.M."/>
            <person name="Pohl T."/>
            <person name="Merkel B.J."/>
            <person name="Hornburger P."/>
            <person name="Mueller R.-W."/>
            <person name="Bruemmer F."/>
            <person name="Labrenz M."/>
            <person name="Spormann A.M."/>
            <person name="Op den Camp H."/>
            <person name="Overmann J."/>
            <person name="Amann R."/>
            <person name="Jetten M.S.M."/>
            <person name="Mascher T."/>
            <person name="Medema M.H."/>
            <person name="Devos D.P."/>
            <person name="Kaster A.-K."/>
            <person name="Ovreas L."/>
            <person name="Rohde M."/>
            <person name="Galperin M.Y."/>
            <person name="Jogler C."/>
        </authorList>
    </citation>
    <scope>NUCLEOTIDE SEQUENCE [LARGE SCALE GENOMIC DNA]</scope>
    <source>
        <strain evidence="9 10">Pan265</strain>
    </source>
</reference>
<feature type="transmembrane region" description="Helical" evidence="6">
    <location>
        <begin position="308"/>
        <end position="326"/>
    </location>
</feature>
<dbReference type="PANTHER" id="PTHR30071">
    <property type="entry name" value="HEME EXPORTER PROTEIN C"/>
    <property type="match status" value="1"/>
</dbReference>
<proteinExistence type="predicted"/>
<feature type="transmembrane region" description="Helical" evidence="6">
    <location>
        <begin position="338"/>
        <end position="358"/>
    </location>
</feature>
<dbReference type="EMBL" id="CP036280">
    <property type="protein sequence ID" value="QDU72092.1"/>
    <property type="molecule type" value="Genomic_DNA"/>
</dbReference>
<dbReference type="Proteomes" id="UP000320386">
    <property type="component" value="Chromosome"/>
</dbReference>
<feature type="transmembrane region" description="Helical" evidence="6">
    <location>
        <begin position="432"/>
        <end position="459"/>
    </location>
</feature>
<dbReference type="RefSeq" id="WP_145446273.1">
    <property type="nucleotide sequence ID" value="NZ_CP036280.1"/>
</dbReference>
<feature type="transmembrane region" description="Helical" evidence="6">
    <location>
        <begin position="370"/>
        <end position="388"/>
    </location>
</feature>
<dbReference type="Pfam" id="PF01578">
    <property type="entry name" value="Cytochrom_C_asm"/>
    <property type="match status" value="1"/>
</dbReference>
<sequence length="591" mass="65793" precursor="true">MKTTHTVIAVLLLLASLATAQVRPNVDGNTLPDTTPDAMPEAHAEHGHALDDWLDIRQQPRTTEKRAAFADALKLEGFRRLAVYDGGRVKILDTLAREQIQRIFGKARFKHPETGYEDPVFTYLDLLFMPDSYSDLPLVHVEVLPLRRQLVAHLEPDEQEDWLKRARLSPNLLASPPAMAVLSGRGSDLRLQKGLSQVWDASSALNEISDRLLLVSPLPADNKWHAPLDELDAHFHGQPLATGDVSRRALNVAGLWRQLGDNWRLGDTNAVNEIIATLTHRLPLIRPETYPPQWKLDVEHIYNATARFTIGYLGYLFGGVLLLLAFATGRPWLIRTGAVLGIAGFIIHTLGILARIALTNRWPIHNQFESFIAVTWFAVLVGLVLMWYHRAWLYGAAASALGAASLMVANTFDIPSADPGKVAGILATSRILYIHVNIVLISYGLIALGFFVSLFYLATHYLRGQTSLRVAAAGVGAIDENDTPAKGRQGLLRDLDQAQLLVLQLAFWLLGVGILLGAYWADHAWGRWWAWDPKETWALITWIIYLIAIHARFGVKDRGLVTAWLSVVGFVVMLWCYWGVNMLLAGLHSYA</sequence>
<dbReference type="PANTHER" id="PTHR30071:SF1">
    <property type="entry name" value="CYTOCHROME B_B6 PROTEIN-RELATED"/>
    <property type="match status" value="1"/>
</dbReference>
<keyword evidence="3" id="KW-0201">Cytochrome c-type biogenesis</keyword>
<name>A0A518BYN9_9BACT</name>
<evidence type="ECO:0000259" key="8">
    <source>
        <dbReference type="Pfam" id="PF01578"/>
    </source>
</evidence>
<keyword evidence="7" id="KW-0732">Signal</keyword>
<evidence type="ECO:0000256" key="4">
    <source>
        <dbReference type="ARBA" id="ARBA00022989"/>
    </source>
</evidence>
<feature type="transmembrane region" description="Helical" evidence="6">
    <location>
        <begin position="560"/>
        <end position="580"/>
    </location>
</feature>
<organism evidence="9 10">
    <name type="scientific">Mucisphaera calidilacus</name>
    <dbReference type="NCBI Taxonomy" id="2527982"/>
    <lineage>
        <taxon>Bacteria</taxon>
        <taxon>Pseudomonadati</taxon>
        <taxon>Planctomycetota</taxon>
        <taxon>Phycisphaerae</taxon>
        <taxon>Phycisphaerales</taxon>
        <taxon>Phycisphaeraceae</taxon>
        <taxon>Mucisphaera</taxon>
    </lineage>
</organism>
<comment type="subcellular location">
    <subcellularLocation>
        <location evidence="1">Membrane</location>
        <topology evidence="1">Multi-pass membrane protein</topology>
    </subcellularLocation>
</comment>
<keyword evidence="10" id="KW-1185">Reference proteome</keyword>
<feature type="transmembrane region" description="Helical" evidence="6">
    <location>
        <begin position="500"/>
        <end position="521"/>
    </location>
</feature>
<evidence type="ECO:0000256" key="2">
    <source>
        <dbReference type="ARBA" id="ARBA00022692"/>
    </source>
</evidence>
<keyword evidence="2 6" id="KW-0812">Transmembrane</keyword>
<feature type="chain" id="PRO_5021802533" evidence="7">
    <location>
        <begin position="21"/>
        <end position="591"/>
    </location>
</feature>
<dbReference type="InterPro" id="IPR045062">
    <property type="entry name" value="Cyt_c_biogenesis_CcsA/CcmC"/>
</dbReference>
<keyword evidence="5 6" id="KW-0472">Membrane</keyword>
<feature type="transmembrane region" description="Helical" evidence="6">
    <location>
        <begin position="536"/>
        <end position="553"/>
    </location>
</feature>
<gene>
    <name evidence="9" type="primary">ccsA_1</name>
    <name evidence="9" type="ORF">Pan265_19540</name>
</gene>
<feature type="signal peptide" evidence="7">
    <location>
        <begin position="1"/>
        <end position="20"/>
    </location>
</feature>
<evidence type="ECO:0000313" key="10">
    <source>
        <dbReference type="Proteomes" id="UP000320386"/>
    </source>
</evidence>
<evidence type="ECO:0000256" key="1">
    <source>
        <dbReference type="ARBA" id="ARBA00004141"/>
    </source>
</evidence>
<feature type="domain" description="Cytochrome c assembly protein" evidence="8">
    <location>
        <begin position="365"/>
        <end position="588"/>
    </location>
</feature>
<dbReference type="GO" id="GO:0017004">
    <property type="term" value="P:cytochrome complex assembly"/>
    <property type="evidence" value="ECO:0007669"/>
    <property type="project" value="UniProtKB-KW"/>
</dbReference>
<evidence type="ECO:0000256" key="7">
    <source>
        <dbReference type="SAM" id="SignalP"/>
    </source>
</evidence>